<gene>
    <name evidence="1" type="ORF">PR048_021188</name>
</gene>
<accession>A0ABQ9GXP1</accession>
<evidence type="ECO:0000313" key="1">
    <source>
        <dbReference type="EMBL" id="KAJ8876741.1"/>
    </source>
</evidence>
<dbReference type="EMBL" id="JARBHB010000008">
    <property type="protein sequence ID" value="KAJ8876741.1"/>
    <property type="molecule type" value="Genomic_DNA"/>
</dbReference>
<name>A0ABQ9GXP1_9NEOP</name>
<sequence length="150" mass="17245">MSSMCDDLLLALAVSRYLKRNTNQFRKVGAHPNNACGLSFGEFHTLLHQLRNCPDRFFEYFRMSVQSFDDVKAGVEKKRTPLINTICVEERLPVTLRYSGMAMEYWRKEIVGDRLVMVGTALLGKIRVTKEEEEGEKAKKKALVDQLLFP</sequence>
<organism evidence="1 2">
    <name type="scientific">Dryococelus australis</name>
    <dbReference type="NCBI Taxonomy" id="614101"/>
    <lineage>
        <taxon>Eukaryota</taxon>
        <taxon>Metazoa</taxon>
        <taxon>Ecdysozoa</taxon>
        <taxon>Arthropoda</taxon>
        <taxon>Hexapoda</taxon>
        <taxon>Insecta</taxon>
        <taxon>Pterygota</taxon>
        <taxon>Neoptera</taxon>
        <taxon>Polyneoptera</taxon>
        <taxon>Phasmatodea</taxon>
        <taxon>Verophasmatodea</taxon>
        <taxon>Anareolatae</taxon>
        <taxon>Phasmatidae</taxon>
        <taxon>Eurycanthinae</taxon>
        <taxon>Dryococelus</taxon>
    </lineage>
</organism>
<protein>
    <submittedName>
        <fullName evidence="1">Uncharacterized protein</fullName>
    </submittedName>
</protein>
<evidence type="ECO:0000313" key="2">
    <source>
        <dbReference type="Proteomes" id="UP001159363"/>
    </source>
</evidence>
<comment type="caution">
    <text evidence="1">The sequence shown here is derived from an EMBL/GenBank/DDBJ whole genome shotgun (WGS) entry which is preliminary data.</text>
</comment>
<reference evidence="1 2" key="1">
    <citation type="submission" date="2023-02" db="EMBL/GenBank/DDBJ databases">
        <title>LHISI_Scaffold_Assembly.</title>
        <authorList>
            <person name="Stuart O.P."/>
            <person name="Cleave R."/>
            <person name="Magrath M.J.L."/>
            <person name="Mikheyev A.S."/>
        </authorList>
    </citation>
    <scope>NUCLEOTIDE SEQUENCE [LARGE SCALE GENOMIC DNA]</scope>
    <source>
        <strain evidence="1">Daus_M_001</strain>
        <tissue evidence="1">Leg muscle</tissue>
    </source>
</reference>
<dbReference type="Proteomes" id="UP001159363">
    <property type="component" value="Chromosome 7"/>
</dbReference>
<keyword evidence="2" id="KW-1185">Reference proteome</keyword>
<proteinExistence type="predicted"/>